<evidence type="ECO:0000259" key="6">
    <source>
        <dbReference type="Pfam" id="PF01212"/>
    </source>
</evidence>
<proteinExistence type="inferred from homology"/>
<keyword evidence="5" id="KW-0732">Signal</keyword>
<dbReference type="GO" id="GO:0005829">
    <property type="term" value="C:cytosol"/>
    <property type="evidence" value="ECO:0007669"/>
    <property type="project" value="TreeGrafter"/>
</dbReference>
<protein>
    <submittedName>
        <fullName evidence="7">L-threonine aldolase</fullName>
    </submittedName>
</protein>
<accession>A0A4R3YLZ2</accession>
<feature type="chain" id="PRO_5020796842" evidence="5">
    <location>
        <begin position="32"/>
        <end position="395"/>
    </location>
</feature>
<dbReference type="InterPro" id="IPR001597">
    <property type="entry name" value="ArAA_b-elim_lyase/Thr_aldolase"/>
</dbReference>
<dbReference type="PANTHER" id="PTHR48097:SF9">
    <property type="entry name" value="L-THREONINE ALDOLASE"/>
    <property type="match status" value="1"/>
</dbReference>
<dbReference type="Gene3D" id="3.40.640.10">
    <property type="entry name" value="Type I PLP-dependent aspartate aminotransferase-like (Major domain)"/>
    <property type="match status" value="1"/>
</dbReference>
<evidence type="ECO:0000256" key="3">
    <source>
        <dbReference type="ARBA" id="ARBA00011881"/>
    </source>
</evidence>
<evidence type="ECO:0000313" key="8">
    <source>
        <dbReference type="Proteomes" id="UP000295645"/>
    </source>
</evidence>
<reference evidence="7 8" key="1">
    <citation type="submission" date="2019-03" db="EMBL/GenBank/DDBJ databases">
        <title>Above-ground endophytic microbial communities from plants in different locations in the United States.</title>
        <authorList>
            <person name="Frank C."/>
        </authorList>
    </citation>
    <scope>NUCLEOTIDE SEQUENCE [LARGE SCALE GENOMIC DNA]</scope>
    <source>
        <strain evidence="7 8">LP_13_YM</strain>
    </source>
</reference>
<feature type="domain" description="Aromatic amino acid beta-eliminating lyase/threonine aldolase" evidence="6">
    <location>
        <begin position="85"/>
        <end position="347"/>
    </location>
</feature>
<evidence type="ECO:0000256" key="4">
    <source>
        <dbReference type="ARBA" id="ARBA00022898"/>
    </source>
</evidence>
<gene>
    <name evidence="7" type="ORF">EC912_105121</name>
</gene>
<feature type="signal peptide" evidence="5">
    <location>
        <begin position="1"/>
        <end position="31"/>
    </location>
</feature>
<dbReference type="PANTHER" id="PTHR48097">
    <property type="entry name" value="L-THREONINE ALDOLASE-RELATED"/>
    <property type="match status" value="1"/>
</dbReference>
<evidence type="ECO:0000256" key="1">
    <source>
        <dbReference type="ARBA" id="ARBA00001933"/>
    </source>
</evidence>
<dbReference type="RefSeq" id="WP_165973598.1">
    <property type="nucleotide sequence ID" value="NZ_SMCS01000005.1"/>
</dbReference>
<dbReference type="GO" id="GO:0008732">
    <property type="term" value="F:L-allo-threonine aldolase activity"/>
    <property type="evidence" value="ECO:0007669"/>
    <property type="project" value="TreeGrafter"/>
</dbReference>
<keyword evidence="8" id="KW-1185">Reference proteome</keyword>
<dbReference type="EMBL" id="SMCS01000005">
    <property type="protein sequence ID" value="TCV93261.1"/>
    <property type="molecule type" value="Genomic_DNA"/>
</dbReference>
<dbReference type="PROSITE" id="PS51318">
    <property type="entry name" value="TAT"/>
    <property type="match status" value="1"/>
</dbReference>
<dbReference type="AlphaFoldDB" id="A0A4R3YLZ2"/>
<dbReference type="GO" id="GO:0006545">
    <property type="term" value="P:glycine biosynthetic process"/>
    <property type="evidence" value="ECO:0007669"/>
    <property type="project" value="TreeGrafter"/>
</dbReference>
<dbReference type="GO" id="GO:0006567">
    <property type="term" value="P:L-threonine catabolic process"/>
    <property type="evidence" value="ECO:0007669"/>
    <property type="project" value="TreeGrafter"/>
</dbReference>
<name>A0A4R3YLZ2_9GAMM</name>
<dbReference type="SUPFAM" id="SSF53383">
    <property type="entry name" value="PLP-dependent transferases"/>
    <property type="match status" value="1"/>
</dbReference>
<comment type="cofactor">
    <cofactor evidence="1">
        <name>pyridoxal 5'-phosphate</name>
        <dbReference type="ChEBI" id="CHEBI:597326"/>
    </cofactor>
</comment>
<comment type="similarity">
    <text evidence="2">Belongs to the threonine aldolase family.</text>
</comment>
<dbReference type="Proteomes" id="UP000295645">
    <property type="component" value="Unassembled WGS sequence"/>
</dbReference>
<dbReference type="InterPro" id="IPR015421">
    <property type="entry name" value="PyrdxlP-dep_Trfase_major"/>
</dbReference>
<keyword evidence="4" id="KW-0663">Pyridoxal phosphate</keyword>
<sequence>MKRRDFLRSSLATGVTASLISGAVLPAYALAASPKLPDDPDRINNSIFLFGDNVPRYNRDAVARMAELLEQRRAGSDPQRKKTSDAYLVNGTVGELERRFATLLGKEDAAFMPTGTLANQVALRLLCGEHRRAIVQQESHVYRDESDAVTTLSNINLLTVGGTKASPTFEEVVAAVTLTEKGAYPLSVGAISLESPVRRADGAMVPYEVAKEISTFARPKGIGMHLDGARLLLNSGAEGFAVDRYCALFDTVYVSLYKYLGAPFGAILAGTKAQIEQARATRHIFGGTIYHGWQSALLALDALDGFEQRFARVRQAGDRLLDRLGATEGFTVRRVEHGTNIHFVEVSAERQKGLEERLDKLGIRIDQIENGRLALGFNETLLRRDTDTIAKAFAS</sequence>
<dbReference type="Pfam" id="PF01212">
    <property type="entry name" value="Beta_elim_lyase"/>
    <property type="match status" value="1"/>
</dbReference>
<organism evidence="7 8">
    <name type="scientific">Luteibacter rhizovicinus</name>
    <dbReference type="NCBI Taxonomy" id="242606"/>
    <lineage>
        <taxon>Bacteria</taxon>
        <taxon>Pseudomonadati</taxon>
        <taxon>Pseudomonadota</taxon>
        <taxon>Gammaproteobacteria</taxon>
        <taxon>Lysobacterales</taxon>
        <taxon>Rhodanobacteraceae</taxon>
        <taxon>Luteibacter</taxon>
    </lineage>
</organism>
<comment type="caution">
    <text evidence="7">The sequence shown here is derived from an EMBL/GenBank/DDBJ whole genome shotgun (WGS) entry which is preliminary data.</text>
</comment>
<dbReference type="InterPro" id="IPR015424">
    <property type="entry name" value="PyrdxlP-dep_Trfase"/>
</dbReference>
<evidence type="ECO:0000256" key="2">
    <source>
        <dbReference type="ARBA" id="ARBA00006966"/>
    </source>
</evidence>
<evidence type="ECO:0000256" key="5">
    <source>
        <dbReference type="SAM" id="SignalP"/>
    </source>
</evidence>
<evidence type="ECO:0000313" key="7">
    <source>
        <dbReference type="EMBL" id="TCV93261.1"/>
    </source>
</evidence>
<dbReference type="InterPro" id="IPR006311">
    <property type="entry name" value="TAT_signal"/>
</dbReference>
<comment type="subunit">
    <text evidence="3">Homotetramer.</text>
</comment>